<keyword evidence="2" id="KW-0677">Repeat</keyword>
<dbReference type="SUPFAM" id="SSF53697">
    <property type="entry name" value="SIS domain"/>
    <property type="match status" value="1"/>
</dbReference>
<dbReference type="InterPro" id="IPR000644">
    <property type="entry name" value="CBS_dom"/>
</dbReference>
<dbReference type="InterPro" id="IPR046348">
    <property type="entry name" value="SIS_dom_sf"/>
</dbReference>
<comment type="similarity">
    <text evidence="1 4">Belongs to the SIS family. GutQ/KpsF subfamily.</text>
</comment>
<evidence type="ECO:0000313" key="8">
    <source>
        <dbReference type="EMBL" id="MCX2972500.1"/>
    </source>
</evidence>
<dbReference type="Pfam" id="PF01380">
    <property type="entry name" value="SIS"/>
    <property type="match status" value="1"/>
</dbReference>
<organism evidence="8 9">
    <name type="scientific">Candidatus Seongchinamella marina</name>
    <dbReference type="NCBI Taxonomy" id="2518990"/>
    <lineage>
        <taxon>Bacteria</taxon>
        <taxon>Pseudomonadati</taxon>
        <taxon>Pseudomonadota</taxon>
        <taxon>Gammaproteobacteria</taxon>
        <taxon>Cellvibrionales</taxon>
        <taxon>Halieaceae</taxon>
        <taxon>Seongchinamella</taxon>
    </lineage>
</organism>
<accession>A0ABT3SS75</accession>
<comment type="catalytic activity">
    <reaction evidence="4">
        <text>D-arabinose 5-phosphate = D-ribulose 5-phosphate</text>
        <dbReference type="Rhea" id="RHEA:23104"/>
        <dbReference type="ChEBI" id="CHEBI:57693"/>
        <dbReference type="ChEBI" id="CHEBI:58121"/>
        <dbReference type="EC" id="5.3.1.13"/>
    </reaction>
</comment>
<dbReference type="InterPro" id="IPR001347">
    <property type="entry name" value="SIS_dom"/>
</dbReference>
<sequence>MTDKPSSNFSSSAMRTITMEAEAVSALTGRIGADFERACQLLLACRGRVIVTGMGKSGHIGCKIAATLASTGTPAFFVHPGEASHGDMGMITREDAIIALSNSGEVAEVVTLLPLLKRLGSPVIALTGNPHSTLALAADAHLNTGVETEACPLDLAPTSSTTTALVMGDALAIALLEQRGFTAEDFAFSHPGGTLGKKLLLKVQDVMQTGDSVPSVDAATPLSQALLEISNKGLGMTTVTNADGRLAGIFTDGDLRRTLDQQIDINNTPIASLMSTSTKTANPQMLAAEALRIMEEHEITSLVVLDDSGETRGIIHLMHLLHAGIA</sequence>
<evidence type="ECO:0000256" key="4">
    <source>
        <dbReference type="PIRNR" id="PIRNR004692"/>
    </source>
</evidence>
<evidence type="ECO:0000256" key="3">
    <source>
        <dbReference type="ARBA" id="ARBA00023122"/>
    </source>
</evidence>
<feature type="domain" description="CBS" evidence="6">
    <location>
        <begin position="207"/>
        <end position="265"/>
    </location>
</feature>
<dbReference type="PIRSF" id="PIRSF004692">
    <property type="entry name" value="KdsD_KpsF"/>
    <property type="match status" value="1"/>
</dbReference>
<evidence type="ECO:0000259" key="6">
    <source>
        <dbReference type="PROSITE" id="PS51371"/>
    </source>
</evidence>
<evidence type="ECO:0000256" key="2">
    <source>
        <dbReference type="ARBA" id="ARBA00022737"/>
    </source>
</evidence>
<gene>
    <name evidence="8" type="ORF">EYC87_02700</name>
</gene>
<dbReference type="PANTHER" id="PTHR42745">
    <property type="match status" value="1"/>
</dbReference>
<dbReference type="Gene3D" id="3.10.580.10">
    <property type="entry name" value="CBS-domain"/>
    <property type="match status" value="1"/>
</dbReference>
<dbReference type="Gene3D" id="3.40.50.10490">
    <property type="entry name" value="Glucose-6-phosphate isomerase like protein, domain 1"/>
    <property type="match status" value="1"/>
</dbReference>
<feature type="domain" description="SIS" evidence="7">
    <location>
        <begin position="38"/>
        <end position="181"/>
    </location>
</feature>
<dbReference type="RefSeq" id="WP_279251503.1">
    <property type="nucleotide sequence ID" value="NZ_SHNP01000001.1"/>
</dbReference>
<dbReference type="EC" id="5.3.1.13" evidence="4"/>
<evidence type="ECO:0000259" key="7">
    <source>
        <dbReference type="PROSITE" id="PS51464"/>
    </source>
</evidence>
<evidence type="ECO:0000256" key="5">
    <source>
        <dbReference type="PROSITE-ProRule" id="PRU00703"/>
    </source>
</evidence>
<dbReference type="InterPro" id="IPR004800">
    <property type="entry name" value="KdsD/KpsF-type"/>
</dbReference>
<dbReference type="InterPro" id="IPR050986">
    <property type="entry name" value="GutQ/KpsF_isomerases"/>
</dbReference>
<reference evidence="8" key="1">
    <citation type="submission" date="2019-02" db="EMBL/GenBank/DDBJ databases">
        <authorList>
            <person name="Li S.-H."/>
        </authorList>
    </citation>
    <scope>NUCLEOTIDE SEQUENCE</scope>
    <source>
        <strain evidence="8">IMCC8485</strain>
    </source>
</reference>
<dbReference type="Pfam" id="PF00571">
    <property type="entry name" value="CBS"/>
    <property type="match status" value="2"/>
</dbReference>
<evidence type="ECO:0000256" key="1">
    <source>
        <dbReference type="ARBA" id="ARBA00008165"/>
    </source>
</evidence>
<comment type="caution">
    <text evidence="8">The sequence shown here is derived from an EMBL/GenBank/DDBJ whole genome shotgun (WGS) entry which is preliminary data.</text>
</comment>
<keyword evidence="3 5" id="KW-0129">CBS domain</keyword>
<dbReference type="PROSITE" id="PS51371">
    <property type="entry name" value="CBS"/>
    <property type="match status" value="2"/>
</dbReference>
<dbReference type="PANTHER" id="PTHR42745:SF1">
    <property type="entry name" value="ARABINOSE 5-PHOSPHATE ISOMERASE KDSD"/>
    <property type="match status" value="1"/>
</dbReference>
<dbReference type="GO" id="GO:0016853">
    <property type="term" value="F:isomerase activity"/>
    <property type="evidence" value="ECO:0007669"/>
    <property type="project" value="UniProtKB-KW"/>
</dbReference>
<dbReference type="InterPro" id="IPR046342">
    <property type="entry name" value="CBS_dom_sf"/>
</dbReference>
<keyword evidence="4 8" id="KW-0413">Isomerase</keyword>
<name>A0ABT3SS75_9GAMM</name>
<dbReference type="NCBIfam" id="TIGR00393">
    <property type="entry name" value="kpsF"/>
    <property type="match status" value="1"/>
</dbReference>
<dbReference type="SMART" id="SM00116">
    <property type="entry name" value="CBS"/>
    <property type="match status" value="2"/>
</dbReference>
<dbReference type="PROSITE" id="PS51464">
    <property type="entry name" value="SIS"/>
    <property type="match status" value="1"/>
</dbReference>
<dbReference type="CDD" id="cd04604">
    <property type="entry name" value="CBS_pair_SIS_assoc"/>
    <property type="match status" value="1"/>
</dbReference>
<dbReference type="InterPro" id="IPR035474">
    <property type="entry name" value="SIS_Kpsf"/>
</dbReference>
<evidence type="ECO:0000313" key="9">
    <source>
        <dbReference type="Proteomes" id="UP001143307"/>
    </source>
</evidence>
<keyword evidence="9" id="KW-1185">Reference proteome</keyword>
<feature type="domain" description="CBS" evidence="6">
    <location>
        <begin position="274"/>
        <end position="326"/>
    </location>
</feature>
<dbReference type="SUPFAM" id="SSF54631">
    <property type="entry name" value="CBS-domain pair"/>
    <property type="match status" value="1"/>
</dbReference>
<dbReference type="EMBL" id="SHNP01000001">
    <property type="protein sequence ID" value="MCX2972500.1"/>
    <property type="molecule type" value="Genomic_DNA"/>
</dbReference>
<dbReference type="CDD" id="cd05014">
    <property type="entry name" value="SIS_Kpsf"/>
    <property type="match status" value="1"/>
</dbReference>
<protein>
    <recommendedName>
        <fullName evidence="4">Arabinose 5-phosphate isomerase</fullName>
        <shortName evidence="4">API</shortName>
        <ecNumber evidence="4">5.3.1.13</ecNumber>
    </recommendedName>
</protein>
<proteinExistence type="inferred from homology"/>
<dbReference type="Proteomes" id="UP001143307">
    <property type="component" value="Unassembled WGS sequence"/>
</dbReference>